<feature type="region of interest" description="Disordered" evidence="1">
    <location>
        <begin position="405"/>
        <end position="592"/>
    </location>
</feature>
<keyword evidence="3" id="KW-1185">Reference proteome</keyword>
<feature type="compositionally biased region" description="Polar residues" evidence="1">
    <location>
        <begin position="731"/>
        <end position="751"/>
    </location>
</feature>
<proteinExistence type="predicted"/>
<reference evidence="2" key="1">
    <citation type="submission" date="2021-01" db="EMBL/GenBank/DDBJ databases">
        <title>Modified the classification status of verrucomicrobia.</title>
        <authorList>
            <person name="Feng X."/>
        </authorList>
    </citation>
    <scope>NUCLEOTIDE SEQUENCE</scope>
    <source>
        <strain evidence="2">KCTC 13126</strain>
    </source>
</reference>
<feature type="compositionally biased region" description="Polar residues" evidence="1">
    <location>
        <begin position="243"/>
        <end position="252"/>
    </location>
</feature>
<feature type="compositionally biased region" description="Basic and acidic residues" evidence="1">
    <location>
        <begin position="462"/>
        <end position="471"/>
    </location>
</feature>
<dbReference type="RefSeq" id="WP_200356645.1">
    <property type="nucleotide sequence ID" value="NZ_JAENIL010000030.1"/>
</dbReference>
<feature type="region of interest" description="Disordered" evidence="1">
    <location>
        <begin position="120"/>
        <end position="219"/>
    </location>
</feature>
<protein>
    <recommendedName>
        <fullName evidence="4">Flagellar hook-length control protein FliK</fullName>
    </recommendedName>
</protein>
<gene>
    <name evidence="2" type="ORF">JIN87_16255</name>
</gene>
<feature type="compositionally biased region" description="Low complexity" evidence="1">
    <location>
        <begin position="479"/>
        <end position="497"/>
    </location>
</feature>
<dbReference type="AlphaFoldDB" id="A0A934VSE7"/>
<dbReference type="InterPro" id="IPR038610">
    <property type="entry name" value="FliK-like_C_sf"/>
</dbReference>
<dbReference type="Gene3D" id="3.30.750.140">
    <property type="match status" value="1"/>
</dbReference>
<feature type="region of interest" description="Disordered" evidence="1">
    <location>
        <begin position="1"/>
        <end position="102"/>
    </location>
</feature>
<feature type="compositionally biased region" description="Polar residues" evidence="1">
    <location>
        <begin position="202"/>
        <end position="219"/>
    </location>
</feature>
<feature type="compositionally biased region" description="Polar residues" evidence="1">
    <location>
        <begin position="1"/>
        <end position="10"/>
    </location>
</feature>
<evidence type="ECO:0000313" key="3">
    <source>
        <dbReference type="Proteomes" id="UP000617628"/>
    </source>
</evidence>
<feature type="compositionally biased region" description="Low complexity" evidence="1">
    <location>
        <begin position="510"/>
        <end position="559"/>
    </location>
</feature>
<name>A0A934VSE7_9BACT</name>
<dbReference type="EMBL" id="JAENIL010000030">
    <property type="protein sequence ID" value="MBK1878434.1"/>
    <property type="molecule type" value="Genomic_DNA"/>
</dbReference>
<evidence type="ECO:0008006" key="4">
    <source>
        <dbReference type="Google" id="ProtNLM"/>
    </source>
</evidence>
<feature type="compositionally biased region" description="Polar residues" evidence="1">
    <location>
        <begin position="18"/>
        <end position="32"/>
    </location>
</feature>
<feature type="compositionally biased region" description="Polar residues" evidence="1">
    <location>
        <begin position="286"/>
        <end position="296"/>
    </location>
</feature>
<evidence type="ECO:0000256" key="1">
    <source>
        <dbReference type="SAM" id="MobiDB-lite"/>
    </source>
</evidence>
<sequence length="804" mass="82088">MPIEPTSVSKTGVREVEQASSSFSSWTSKQGSSTGGKDRPTSNSIWEKAINGAQKLFGSRTPEPRSLEETGETDESSETRAKTVQTEPIAESVPGFGSRGFGRFSASAFGGNAFGSIATSRAAPEPQFDDVDAKPDSGFSGGSAKKDFSAKSESQVKPREESVAPKEKLVAKESELEDEESGDERVKANAPARPVAKIAMPQTASSMQTSSVTPASVQAQVTPQKNVNVQAVVPEGQKAPANPTGQATQAPAVQNGPVASQQSKGAQAQATTVAGKPATPMATEAQAKTDTSTPIANGNIKPTGLAENAVVAKQAQDSTKPVQTPVEAAKVVKEQPNPILGDKPNTPARVPSAAPVANPEPAATQTPGQVAARPMAETIGPEKGKTEDGLGFDLSKAKEGISETLARATKPVASKPVANPANMPTTPAQPGAQAGQSPVSTETRDPLGKAMGLDVSGTRPGEGLEGKEASANREANLFGQQRAASARAGAEGASQSRVVVPSGDGAPIDAKAAQAASQAHSLHASRDAAAAAASRAQAPAGQAKPAVSNNGQTTTTGLNGVAGNQGMSTGVNAQNAQQGGSQNRDGGDPAAKQDFNAAMKQAANGKGAEKAGGDSAQAFDAKVEAAANRRSEAASKASQTSYVSKTAAEVKETIATLTKSIDRLVTDKSGAMNLKINFEGGGSVNLRISMDGSAVSTQMTTDVAGLEAAIKSNWAELANDWNQKGIKLNSPHFQNSESGKESSFTNLNEFGSKQDRQANGNGEGRGSSRGSQSRGFEEGSAESESGSAKASDEVISDNELKTYA</sequence>
<comment type="caution">
    <text evidence="2">The sequence shown here is derived from an EMBL/GenBank/DDBJ whole genome shotgun (WGS) entry which is preliminary data.</text>
</comment>
<accession>A0A934VSE7</accession>
<organism evidence="2 3">
    <name type="scientific">Pelagicoccus mobilis</name>
    <dbReference type="NCBI Taxonomy" id="415221"/>
    <lineage>
        <taxon>Bacteria</taxon>
        <taxon>Pseudomonadati</taxon>
        <taxon>Verrucomicrobiota</taxon>
        <taxon>Opitutia</taxon>
        <taxon>Puniceicoccales</taxon>
        <taxon>Pelagicoccaceae</taxon>
        <taxon>Pelagicoccus</taxon>
    </lineage>
</organism>
<feature type="compositionally biased region" description="Low complexity" evidence="1">
    <location>
        <begin position="259"/>
        <end position="270"/>
    </location>
</feature>
<feature type="region of interest" description="Disordered" evidence="1">
    <location>
        <begin position="728"/>
        <end position="804"/>
    </location>
</feature>
<feature type="compositionally biased region" description="Basic and acidic residues" evidence="1">
    <location>
        <begin position="144"/>
        <end position="174"/>
    </location>
</feature>
<evidence type="ECO:0000313" key="2">
    <source>
        <dbReference type="EMBL" id="MBK1878434.1"/>
    </source>
</evidence>
<feature type="compositionally biased region" description="Polar residues" evidence="1">
    <location>
        <begin position="422"/>
        <end position="441"/>
    </location>
</feature>
<feature type="region of interest" description="Disordered" evidence="1">
    <location>
        <begin position="235"/>
        <end position="392"/>
    </location>
</feature>
<dbReference type="Proteomes" id="UP000617628">
    <property type="component" value="Unassembled WGS sequence"/>
</dbReference>
<feature type="compositionally biased region" description="Low complexity" evidence="1">
    <location>
        <begin position="572"/>
        <end position="583"/>
    </location>
</feature>